<dbReference type="AlphaFoldDB" id="A0A9Q0JB96"/>
<gene>
    <name evidence="3" type="ORF">Tsubulata_045731</name>
</gene>
<reference evidence="3" key="2">
    <citation type="journal article" date="2023" name="Plants (Basel)">
        <title>Annotation of the Turnera subulata (Passifloraceae) Draft Genome Reveals the S-Locus Evolved after the Divergence of Turneroideae from Passifloroideae in a Stepwise Manner.</title>
        <authorList>
            <person name="Henning P.M."/>
            <person name="Roalson E.H."/>
            <person name="Mir W."/>
            <person name="McCubbin A.G."/>
            <person name="Shore J.S."/>
        </authorList>
    </citation>
    <scope>NUCLEOTIDE SEQUENCE</scope>
    <source>
        <strain evidence="3">F60SS</strain>
    </source>
</reference>
<protein>
    <recommendedName>
        <fullName evidence="5">Cinnamoyl-CoA reductase</fullName>
    </recommendedName>
</protein>
<sequence>YKCGHLNTPDKASQNLKLFKADLLDYNSLCSAFEGCIGSWYRLSKTLAGSEALVWSMGKEEIGVDVVTLCPALVWGPILQSTTCVMLLKHRFWHMRRPVADGRYICTSHSISSKDLVEKLKSIYPPHSKLSYEVSGSFGMLETTTGKHL</sequence>
<evidence type="ECO:0000256" key="1">
    <source>
        <dbReference type="ARBA" id="ARBA00022857"/>
    </source>
</evidence>
<evidence type="ECO:0000256" key="2">
    <source>
        <dbReference type="ARBA" id="ARBA00023002"/>
    </source>
</evidence>
<dbReference type="EMBL" id="JAKUCV010004588">
    <property type="protein sequence ID" value="KAJ4834902.1"/>
    <property type="molecule type" value="Genomic_DNA"/>
</dbReference>
<comment type="caution">
    <text evidence="3">The sequence shown here is derived from an EMBL/GenBank/DDBJ whole genome shotgun (WGS) entry which is preliminary data.</text>
</comment>
<evidence type="ECO:0008006" key="5">
    <source>
        <dbReference type="Google" id="ProtNLM"/>
    </source>
</evidence>
<dbReference type="PANTHER" id="PTHR10366">
    <property type="entry name" value="NAD DEPENDENT EPIMERASE/DEHYDRATASE"/>
    <property type="match status" value="1"/>
</dbReference>
<feature type="non-terminal residue" evidence="3">
    <location>
        <position position="1"/>
    </location>
</feature>
<dbReference type="SUPFAM" id="SSF51735">
    <property type="entry name" value="NAD(P)-binding Rossmann-fold domains"/>
    <property type="match status" value="1"/>
</dbReference>
<evidence type="ECO:0000313" key="4">
    <source>
        <dbReference type="Proteomes" id="UP001141552"/>
    </source>
</evidence>
<keyword evidence="4" id="KW-1185">Reference proteome</keyword>
<keyword evidence="1" id="KW-0521">NADP</keyword>
<organism evidence="3 4">
    <name type="scientific">Turnera subulata</name>
    <dbReference type="NCBI Taxonomy" id="218843"/>
    <lineage>
        <taxon>Eukaryota</taxon>
        <taxon>Viridiplantae</taxon>
        <taxon>Streptophyta</taxon>
        <taxon>Embryophyta</taxon>
        <taxon>Tracheophyta</taxon>
        <taxon>Spermatophyta</taxon>
        <taxon>Magnoliopsida</taxon>
        <taxon>eudicotyledons</taxon>
        <taxon>Gunneridae</taxon>
        <taxon>Pentapetalae</taxon>
        <taxon>rosids</taxon>
        <taxon>fabids</taxon>
        <taxon>Malpighiales</taxon>
        <taxon>Passifloraceae</taxon>
        <taxon>Turnera</taxon>
    </lineage>
</organism>
<proteinExistence type="predicted"/>
<evidence type="ECO:0000313" key="3">
    <source>
        <dbReference type="EMBL" id="KAJ4834902.1"/>
    </source>
</evidence>
<keyword evidence="2" id="KW-0560">Oxidoreductase</keyword>
<feature type="non-terminal residue" evidence="3">
    <location>
        <position position="149"/>
    </location>
</feature>
<dbReference type="GO" id="GO:0016616">
    <property type="term" value="F:oxidoreductase activity, acting on the CH-OH group of donors, NAD or NADP as acceptor"/>
    <property type="evidence" value="ECO:0007669"/>
    <property type="project" value="TreeGrafter"/>
</dbReference>
<reference evidence="3" key="1">
    <citation type="submission" date="2022-02" db="EMBL/GenBank/DDBJ databases">
        <authorList>
            <person name="Henning P.M."/>
            <person name="McCubbin A.G."/>
            <person name="Shore J.S."/>
        </authorList>
    </citation>
    <scope>NUCLEOTIDE SEQUENCE</scope>
    <source>
        <strain evidence="3">F60SS</strain>
        <tissue evidence="3">Leaves</tissue>
    </source>
</reference>
<dbReference type="Proteomes" id="UP001141552">
    <property type="component" value="Unassembled WGS sequence"/>
</dbReference>
<accession>A0A9Q0JB96</accession>
<dbReference type="OrthoDB" id="2735536at2759"/>
<dbReference type="Gene3D" id="3.40.50.720">
    <property type="entry name" value="NAD(P)-binding Rossmann-like Domain"/>
    <property type="match status" value="1"/>
</dbReference>
<dbReference type="PANTHER" id="PTHR10366:SF831">
    <property type="entry name" value="NAD-DEPENDENT EPIMERASE_DEHYDRATASE DOMAIN-CONTAINING PROTEIN"/>
    <property type="match status" value="1"/>
</dbReference>
<dbReference type="InterPro" id="IPR050425">
    <property type="entry name" value="NAD(P)_dehydrat-like"/>
</dbReference>
<dbReference type="InterPro" id="IPR036291">
    <property type="entry name" value="NAD(P)-bd_dom_sf"/>
</dbReference>
<name>A0A9Q0JB96_9ROSI</name>